<keyword evidence="1" id="KW-0456">Lyase</keyword>
<name>A0ACC6V1Y5_9CREN</name>
<proteinExistence type="predicted"/>
<dbReference type="Proteomes" id="UP000033636">
    <property type="component" value="Unassembled WGS sequence"/>
</dbReference>
<reference evidence="1" key="1">
    <citation type="submission" date="2024-07" db="EMBL/GenBank/DDBJ databases">
        <title>Metagenome and Metagenome-Assembled Genomes of Archaea from a hot spring from the geothermal field of Los Azufres, Mexico.</title>
        <authorList>
            <person name="Marin-Paredes R."/>
            <person name="Martinez-Romero E."/>
            <person name="Servin-Garciduenas L.E."/>
        </authorList>
    </citation>
    <scope>NUCLEOTIDE SEQUENCE</scope>
</reference>
<evidence type="ECO:0000313" key="2">
    <source>
        <dbReference type="Proteomes" id="UP000033636"/>
    </source>
</evidence>
<dbReference type="EMBL" id="JZWT02000012">
    <property type="protein sequence ID" value="MFB6490645.1"/>
    <property type="molecule type" value="Genomic_DNA"/>
</dbReference>
<organism evidence="1 2">
    <name type="scientific">Thermoproteus sp. AZ2</name>
    <dbReference type="NCBI Taxonomy" id="1609232"/>
    <lineage>
        <taxon>Archaea</taxon>
        <taxon>Thermoproteota</taxon>
        <taxon>Thermoprotei</taxon>
        <taxon>Thermoproteales</taxon>
        <taxon>Thermoproteaceae</taxon>
        <taxon>Thermoproteus</taxon>
    </lineage>
</organism>
<protein>
    <submittedName>
        <fullName evidence="1">Orotidine 5'-phosphate decarboxylase / HUMPS family protein</fullName>
        <ecNumber evidence="1">4.1.1.23</ecNumber>
    </submittedName>
</protein>
<evidence type="ECO:0000313" key="1">
    <source>
        <dbReference type="EMBL" id="MFB6490645.1"/>
    </source>
</evidence>
<comment type="caution">
    <text evidence="1">The sequence shown here is derived from an EMBL/GenBank/DDBJ whole genome shotgun (WGS) entry which is preliminary data.</text>
</comment>
<gene>
    <name evidence="1" type="ORF">TU35_005265</name>
</gene>
<accession>A0ACC6V1Y5</accession>
<dbReference type="EC" id="4.1.1.23" evidence="1"/>
<sequence>MRIQIALDLVDLFKAVDMARDLCSAGADLIEAGTPLIKAFGVGAVGLIKAACPSAEVVADMKTADVGALEAELAKRAGADWGTVMAATNMETIESFARRAKELGLKVALDTIGVPNPRERALEAIRRAPIDLVVFHLGIDVQRRGATIEGLIEEAEKVRGEGVAVAVAGGIGERELRTIGGRVDVAIIGRAITSAPSPREAFILLKSIIAKKP</sequence>